<sequence length="148" mass="16725">MCSILTNTDSYQMFHDLNREVPNSLMRLTQKVLLKIKKGNVEQTAKRPRSFKSQIGLSVVVFDGYADSTKNIKGVEQRRRAAVASTSSCAVRFNEAMDAPISQEKFISNIFNRKQWIDMLTQLLGEANIEVKQARDDADVLIVETAIE</sequence>
<evidence type="ECO:0000313" key="2">
    <source>
        <dbReference type="Proteomes" id="UP001154078"/>
    </source>
</evidence>
<keyword evidence="2" id="KW-1185">Reference proteome</keyword>
<dbReference type="EMBL" id="OV121139">
    <property type="protein sequence ID" value="CAH0561748.1"/>
    <property type="molecule type" value="Genomic_DNA"/>
</dbReference>
<reference evidence="1" key="1">
    <citation type="submission" date="2021-12" db="EMBL/GenBank/DDBJ databases">
        <authorList>
            <person name="King R."/>
        </authorList>
    </citation>
    <scope>NUCLEOTIDE SEQUENCE</scope>
</reference>
<dbReference type="OrthoDB" id="6777906at2759"/>
<dbReference type="Proteomes" id="UP001154078">
    <property type="component" value="Chromosome 8"/>
</dbReference>
<protein>
    <submittedName>
        <fullName evidence="1">Uncharacterized protein</fullName>
    </submittedName>
</protein>
<name>A0A9P0BB26_BRAAE</name>
<gene>
    <name evidence="1" type="ORF">MELIAE_LOCUS11085</name>
</gene>
<organism evidence="1 2">
    <name type="scientific">Brassicogethes aeneus</name>
    <name type="common">Rape pollen beetle</name>
    <name type="synonym">Meligethes aeneus</name>
    <dbReference type="NCBI Taxonomy" id="1431903"/>
    <lineage>
        <taxon>Eukaryota</taxon>
        <taxon>Metazoa</taxon>
        <taxon>Ecdysozoa</taxon>
        <taxon>Arthropoda</taxon>
        <taxon>Hexapoda</taxon>
        <taxon>Insecta</taxon>
        <taxon>Pterygota</taxon>
        <taxon>Neoptera</taxon>
        <taxon>Endopterygota</taxon>
        <taxon>Coleoptera</taxon>
        <taxon>Polyphaga</taxon>
        <taxon>Cucujiformia</taxon>
        <taxon>Nitidulidae</taxon>
        <taxon>Meligethinae</taxon>
        <taxon>Brassicogethes</taxon>
    </lineage>
</organism>
<evidence type="ECO:0000313" key="1">
    <source>
        <dbReference type="EMBL" id="CAH0561748.1"/>
    </source>
</evidence>
<accession>A0A9P0BB26</accession>
<dbReference type="AlphaFoldDB" id="A0A9P0BB26"/>
<proteinExistence type="predicted"/>